<evidence type="ECO:0000313" key="3">
    <source>
        <dbReference type="Proteomes" id="UP001177003"/>
    </source>
</evidence>
<dbReference type="EMBL" id="OX465085">
    <property type="protein sequence ID" value="CAI9304090.1"/>
    <property type="molecule type" value="Genomic_DNA"/>
</dbReference>
<dbReference type="InterPro" id="IPR035898">
    <property type="entry name" value="TAZ_dom_sf"/>
</dbReference>
<dbReference type="GO" id="GO:0005634">
    <property type="term" value="C:nucleus"/>
    <property type="evidence" value="ECO:0007669"/>
    <property type="project" value="TreeGrafter"/>
</dbReference>
<dbReference type="GO" id="GO:0006355">
    <property type="term" value="P:regulation of DNA-templated transcription"/>
    <property type="evidence" value="ECO:0007669"/>
    <property type="project" value="UniProtKB-ARBA"/>
</dbReference>
<dbReference type="AlphaFoldDB" id="A0AA36ES61"/>
<dbReference type="PANTHER" id="PTHR46287">
    <property type="entry name" value="BTB/POZ AND TAZ DOMAIN-CONTAINING PROTEIN 3-RELATED"/>
    <property type="match status" value="1"/>
</dbReference>
<dbReference type="InterPro" id="IPR044513">
    <property type="entry name" value="BT1/2/3/4/5"/>
</dbReference>
<proteinExistence type="predicted"/>
<dbReference type="GO" id="GO:0009751">
    <property type="term" value="P:response to salicylic acid"/>
    <property type="evidence" value="ECO:0007669"/>
    <property type="project" value="UniProtKB-ARBA"/>
</dbReference>
<protein>
    <submittedName>
        <fullName evidence="2">Uncharacterized protein</fullName>
    </submittedName>
</protein>
<dbReference type="Gene3D" id="1.25.40.420">
    <property type="match status" value="1"/>
</dbReference>
<keyword evidence="3" id="KW-1185">Reference proteome</keyword>
<evidence type="ECO:0000256" key="1">
    <source>
        <dbReference type="ARBA" id="ARBA00022723"/>
    </source>
</evidence>
<sequence length="232" mass="27158">MHPRSLLSSSKSQTHRMSSLRSLMEAKNDLGRKEFFNVVDTLQLASDAPDLYLKCMKLISNRFKVAEESEGWRFLQDNDPYLELEILKFIDESELRRKRSRKHLQEQSLYFQLSEAMDCLQHICTECCTSVGPYDKEPSKNRAPCSKFSTCEGLQHSIKHFAIYGILLKRVLFVVEKKTELFLLKIFKISFLHTGADKIDRRGLEKMTLIEIRSLEKRQKAGKYAKFDYFVK</sequence>
<dbReference type="SUPFAM" id="SSF57933">
    <property type="entry name" value="TAZ domain"/>
    <property type="match status" value="1"/>
</dbReference>
<keyword evidence="1" id="KW-0479">Metal-binding</keyword>
<reference evidence="2" key="1">
    <citation type="submission" date="2023-04" db="EMBL/GenBank/DDBJ databases">
        <authorList>
            <person name="Vijverberg K."/>
            <person name="Xiong W."/>
            <person name="Schranz E."/>
        </authorList>
    </citation>
    <scope>NUCLEOTIDE SEQUENCE</scope>
</reference>
<gene>
    <name evidence="2" type="ORF">LSALG_LOCUS42495</name>
</gene>
<evidence type="ECO:0000313" key="2">
    <source>
        <dbReference type="EMBL" id="CAI9304090.1"/>
    </source>
</evidence>
<dbReference type="Proteomes" id="UP001177003">
    <property type="component" value="Chromosome 9"/>
</dbReference>
<accession>A0AA36ES61</accession>
<dbReference type="FunFam" id="1.25.40.420:FF:000012">
    <property type="entry name" value="BTB/POZ and TAZ domain-containing protein 2"/>
    <property type="match status" value="1"/>
</dbReference>
<name>A0AA36ES61_LACSI</name>
<organism evidence="2 3">
    <name type="scientific">Lactuca saligna</name>
    <name type="common">Willowleaf lettuce</name>
    <dbReference type="NCBI Taxonomy" id="75948"/>
    <lineage>
        <taxon>Eukaryota</taxon>
        <taxon>Viridiplantae</taxon>
        <taxon>Streptophyta</taxon>
        <taxon>Embryophyta</taxon>
        <taxon>Tracheophyta</taxon>
        <taxon>Spermatophyta</taxon>
        <taxon>Magnoliopsida</taxon>
        <taxon>eudicotyledons</taxon>
        <taxon>Gunneridae</taxon>
        <taxon>Pentapetalae</taxon>
        <taxon>asterids</taxon>
        <taxon>campanulids</taxon>
        <taxon>Asterales</taxon>
        <taxon>Asteraceae</taxon>
        <taxon>Cichorioideae</taxon>
        <taxon>Cichorieae</taxon>
        <taxon>Lactucinae</taxon>
        <taxon>Lactuca</taxon>
    </lineage>
</organism>
<dbReference type="GO" id="GO:0042542">
    <property type="term" value="P:response to hydrogen peroxide"/>
    <property type="evidence" value="ECO:0007669"/>
    <property type="project" value="UniProtKB-ARBA"/>
</dbReference>
<dbReference type="GO" id="GO:0005516">
    <property type="term" value="F:calmodulin binding"/>
    <property type="evidence" value="ECO:0007669"/>
    <property type="project" value="UniProtKB-ARBA"/>
</dbReference>
<dbReference type="GO" id="GO:0046872">
    <property type="term" value="F:metal ion binding"/>
    <property type="evidence" value="ECO:0007669"/>
    <property type="project" value="UniProtKB-KW"/>
</dbReference>
<dbReference type="PANTHER" id="PTHR46287:SF4">
    <property type="entry name" value="BTB_POZ AND TAZ DOMAIN-CONTAINING PROTEIN 2"/>
    <property type="match status" value="1"/>
</dbReference>
<dbReference type="GO" id="GO:0009725">
    <property type="term" value="P:response to hormone"/>
    <property type="evidence" value="ECO:0007669"/>
    <property type="project" value="UniProtKB-ARBA"/>
</dbReference>